<organism evidence="2 3">
    <name type="scientific">Parendozoicomonas callyspongiae</name>
    <dbReference type="NCBI Taxonomy" id="2942213"/>
    <lineage>
        <taxon>Bacteria</taxon>
        <taxon>Pseudomonadati</taxon>
        <taxon>Pseudomonadota</taxon>
        <taxon>Gammaproteobacteria</taxon>
        <taxon>Oceanospirillales</taxon>
        <taxon>Endozoicomonadaceae</taxon>
        <taxon>Parendozoicomonas</taxon>
    </lineage>
</organism>
<comment type="caution">
    <text evidence="2">The sequence shown here is derived from an EMBL/GenBank/DDBJ whole genome shotgun (WGS) entry which is preliminary data.</text>
</comment>
<reference evidence="2 3" key="1">
    <citation type="submission" date="2022-05" db="EMBL/GenBank/DDBJ databases">
        <authorList>
            <person name="Park J.-S."/>
        </authorList>
    </citation>
    <scope>NUCLEOTIDE SEQUENCE [LARGE SCALE GENOMIC DNA]</scope>
    <source>
        <strain evidence="2 3">2012CJ34-2</strain>
    </source>
</reference>
<dbReference type="NCBIfam" id="NF047752">
    <property type="entry name" value="MntA_antitoxin"/>
    <property type="match status" value="1"/>
</dbReference>
<name>A0ABT0PLH3_9GAMM</name>
<evidence type="ECO:0000313" key="2">
    <source>
        <dbReference type="EMBL" id="MCL6272229.1"/>
    </source>
</evidence>
<dbReference type="SUPFAM" id="SSF81301">
    <property type="entry name" value="Nucleotidyltransferase"/>
    <property type="match status" value="1"/>
</dbReference>
<dbReference type="InterPro" id="IPR052930">
    <property type="entry name" value="TA_antitoxin_MntA"/>
</dbReference>
<keyword evidence="3" id="KW-1185">Reference proteome</keyword>
<dbReference type="InterPro" id="IPR043519">
    <property type="entry name" value="NT_sf"/>
</dbReference>
<dbReference type="RefSeq" id="WP_249701918.1">
    <property type="nucleotide sequence ID" value="NZ_JAMFLX010000061.1"/>
</dbReference>
<dbReference type="Pfam" id="PF18765">
    <property type="entry name" value="Polbeta"/>
    <property type="match status" value="1"/>
</dbReference>
<evidence type="ECO:0000313" key="3">
    <source>
        <dbReference type="Proteomes" id="UP001203338"/>
    </source>
</evidence>
<dbReference type="CDD" id="cd05403">
    <property type="entry name" value="NT_KNTase_like"/>
    <property type="match status" value="1"/>
</dbReference>
<evidence type="ECO:0000259" key="1">
    <source>
        <dbReference type="Pfam" id="PF18765"/>
    </source>
</evidence>
<dbReference type="Proteomes" id="UP001203338">
    <property type="component" value="Unassembled WGS sequence"/>
</dbReference>
<feature type="domain" description="Polymerase beta nucleotidyltransferase" evidence="1">
    <location>
        <begin position="9"/>
        <end position="88"/>
    </location>
</feature>
<dbReference type="Gene3D" id="3.30.460.10">
    <property type="entry name" value="Beta Polymerase, domain 2"/>
    <property type="match status" value="1"/>
</dbReference>
<accession>A0ABT0PLH3</accession>
<dbReference type="EMBL" id="JAMFLX010000061">
    <property type="protein sequence ID" value="MCL6272229.1"/>
    <property type="molecule type" value="Genomic_DNA"/>
</dbReference>
<proteinExistence type="predicted"/>
<dbReference type="InterPro" id="IPR041633">
    <property type="entry name" value="Polbeta"/>
</dbReference>
<sequence length="125" mass="14562">MIKSYFGAQLQGIMLYGSRAKGTHKPESDYDLAIMCDQNISGEVRWELAQNLAATLNHDVDLVDLWQAPTVLRKEVVENGVWLYQRDKSFCDEFITHTWSQYQNLNMERRDILAGIKQRLRQRNG</sequence>
<dbReference type="PANTHER" id="PTHR43852:SF2">
    <property type="entry name" value="PROTEIN ADENYLYLTRANSFERASE MNTA"/>
    <property type="match status" value="1"/>
</dbReference>
<protein>
    <submittedName>
        <fullName evidence="2">Nucleotidyltransferase domain-containing protein</fullName>
    </submittedName>
</protein>
<dbReference type="PANTHER" id="PTHR43852">
    <property type="entry name" value="NUCLEOTIDYLTRANSFERASE"/>
    <property type="match status" value="1"/>
</dbReference>
<gene>
    <name evidence="2" type="ORF">M3P05_20105</name>
</gene>